<dbReference type="OrthoDB" id="5673at2759"/>
<evidence type="ECO:0000313" key="3">
    <source>
        <dbReference type="Proteomes" id="UP000076761"/>
    </source>
</evidence>
<dbReference type="InParanoid" id="A0A165PCL1"/>
<sequence length="251" mass="27844">MSVKTSTRAVDSFSKATTSVEVCHSVQQSDTKVGRKVFQLLCPEDTTGIERIMLAAQGDLQRLLSCFFARPISIECVSARTSPRSAPASPQTPITQNREVHEHCSNRVVCVATSVVTLTSPETERLLLDEKFAIGQLFRHMRVSPRFTLLNVQTRNVKGRRELERTYKLEAEGICCEITEVFPDRDMFVLGQAWLDGRASVQESVMEKTKSEVKVDASVPVTAQGFLALMFLSFIFGSYAVSRAALYGIAV</sequence>
<dbReference type="Proteomes" id="UP000076761">
    <property type="component" value="Unassembled WGS sequence"/>
</dbReference>
<dbReference type="InterPro" id="IPR028978">
    <property type="entry name" value="Chorismate_lyase_/UTRA_dom_sf"/>
</dbReference>
<dbReference type="EMBL" id="KV425614">
    <property type="protein sequence ID" value="KZT20842.1"/>
    <property type="molecule type" value="Genomic_DNA"/>
</dbReference>
<evidence type="ECO:0000313" key="2">
    <source>
        <dbReference type="EMBL" id="KZT20842.1"/>
    </source>
</evidence>
<keyword evidence="1" id="KW-0472">Membrane</keyword>
<gene>
    <name evidence="2" type="ORF">NEOLEDRAFT_1074735</name>
</gene>
<dbReference type="Gene3D" id="3.40.1410.10">
    <property type="entry name" value="Chorismate lyase-like"/>
    <property type="match status" value="1"/>
</dbReference>
<accession>A0A165PCL1</accession>
<keyword evidence="1" id="KW-1133">Transmembrane helix</keyword>
<keyword evidence="1" id="KW-0812">Transmembrane</keyword>
<dbReference type="SUPFAM" id="SSF64288">
    <property type="entry name" value="Chorismate lyase-like"/>
    <property type="match status" value="1"/>
</dbReference>
<organism evidence="2 3">
    <name type="scientific">Neolentinus lepideus HHB14362 ss-1</name>
    <dbReference type="NCBI Taxonomy" id="1314782"/>
    <lineage>
        <taxon>Eukaryota</taxon>
        <taxon>Fungi</taxon>
        <taxon>Dikarya</taxon>
        <taxon>Basidiomycota</taxon>
        <taxon>Agaricomycotina</taxon>
        <taxon>Agaricomycetes</taxon>
        <taxon>Gloeophyllales</taxon>
        <taxon>Gloeophyllaceae</taxon>
        <taxon>Neolentinus</taxon>
    </lineage>
</organism>
<evidence type="ECO:0000256" key="1">
    <source>
        <dbReference type="SAM" id="Phobius"/>
    </source>
</evidence>
<protein>
    <submittedName>
        <fullName evidence="2">Uncharacterized protein</fullName>
    </submittedName>
</protein>
<feature type="transmembrane region" description="Helical" evidence="1">
    <location>
        <begin position="226"/>
        <end position="250"/>
    </location>
</feature>
<proteinExistence type="predicted"/>
<keyword evidence="3" id="KW-1185">Reference proteome</keyword>
<dbReference type="AlphaFoldDB" id="A0A165PCL1"/>
<reference evidence="2 3" key="1">
    <citation type="journal article" date="2016" name="Mol. Biol. Evol.">
        <title>Comparative Genomics of Early-Diverging Mushroom-Forming Fungi Provides Insights into the Origins of Lignocellulose Decay Capabilities.</title>
        <authorList>
            <person name="Nagy L.G."/>
            <person name="Riley R."/>
            <person name="Tritt A."/>
            <person name="Adam C."/>
            <person name="Daum C."/>
            <person name="Floudas D."/>
            <person name="Sun H."/>
            <person name="Yadav J.S."/>
            <person name="Pangilinan J."/>
            <person name="Larsson K.H."/>
            <person name="Matsuura K."/>
            <person name="Barry K."/>
            <person name="Labutti K."/>
            <person name="Kuo R."/>
            <person name="Ohm R.A."/>
            <person name="Bhattacharya S.S."/>
            <person name="Shirouzu T."/>
            <person name="Yoshinaga Y."/>
            <person name="Martin F.M."/>
            <person name="Grigoriev I.V."/>
            <person name="Hibbett D.S."/>
        </authorList>
    </citation>
    <scope>NUCLEOTIDE SEQUENCE [LARGE SCALE GENOMIC DNA]</scope>
    <source>
        <strain evidence="2 3">HHB14362 ss-1</strain>
    </source>
</reference>
<name>A0A165PCL1_9AGAM</name>